<feature type="region of interest" description="Disordered" evidence="2">
    <location>
        <begin position="36"/>
        <end position="55"/>
    </location>
</feature>
<dbReference type="AlphaFoldDB" id="R4PXT3"/>
<sequence>MQMQRRSRIMRWIAGIAVALMSVGMTWYFLTRPAKTPSSGTNSATQTSVSPSSPSQKIRIAAMGDMLAHDSVVSQAKIASGYNFTPYFSRIRPVYTQADVVFCNTETLSSGTAFGISGYPSFNAPTEFADGLTKGAGCNVINLATNHIADKGQLAINATLDNWQSQHVLAYSGANRSSAEQNTVRYFTKNGLKVAFIAFADFSNVTVPASYSLNNYHDTALVKKLLTEARANADVVIVSTHWGTEDSNIVNTDQQQAAKQFAELGADVVIGTGPHVVQRVSWLDRPSGGKTLVWYSIGNMLSSQLKTDELTGGVAGFTVTKQNGVVSITDMSFVGTFMSYEWSAADQAASNLAARHNLLLQPLAEANDATAAFGTTVAERSAYLHRVLGNEVQLAVTP</sequence>
<dbReference type="InterPro" id="IPR052169">
    <property type="entry name" value="CW_Biosynth-Accessory"/>
</dbReference>
<dbReference type="InterPro" id="IPR029052">
    <property type="entry name" value="Metallo-depent_PP-like"/>
</dbReference>
<dbReference type="PANTHER" id="PTHR33393:SF11">
    <property type="entry name" value="POLYGLUTAMINE SYNTHESIS ACCESSORY PROTEIN RV0574C-RELATED"/>
    <property type="match status" value="1"/>
</dbReference>
<reference evidence="5 6" key="1">
    <citation type="journal article" date="2013" name="Nat. Biotechnol.">
        <title>Genome sequences of rare, uncultured bacteria obtained by differential coverage binning of multiple metagenomes.</title>
        <authorList>
            <person name="Albertsen M."/>
            <person name="Hugenholtz P."/>
            <person name="Skarshewski A."/>
            <person name="Nielsen K.L."/>
            <person name="Tyson G.W."/>
            <person name="Nielsen P.H."/>
        </authorList>
    </citation>
    <scope>NUCLEOTIDE SEQUENCE [LARGE SCALE GENOMIC DNA]</scope>
    <source>
        <strain evidence="5">TM71</strain>
    </source>
</reference>
<evidence type="ECO:0000259" key="4">
    <source>
        <dbReference type="SMART" id="SM00854"/>
    </source>
</evidence>
<protein>
    <recommendedName>
        <fullName evidence="4">Capsule synthesis protein CapA domain-containing protein</fullName>
    </recommendedName>
</protein>
<evidence type="ECO:0000256" key="2">
    <source>
        <dbReference type="SAM" id="MobiDB-lite"/>
    </source>
</evidence>
<dbReference type="CDD" id="cd07381">
    <property type="entry name" value="MPP_CapA"/>
    <property type="match status" value="1"/>
</dbReference>
<gene>
    <name evidence="5" type="ORF">L336_0870</name>
</gene>
<dbReference type="InterPro" id="IPR019079">
    <property type="entry name" value="Capsule_synth_CapA"/>
</dbReference>
<feature type="domain" description="Capsule synthesis protein CapA" evidence="4">
    <location>
        <begin position="59"/>
        <end position="304"/>
    </location>
</feature>
<dbReference type="PANTHER" id="PTHR33393">
    <property type="entry name" value="POLYGLUTAMINE SYNTHESIS ACCESSORY PROTEIN RV0574C-RELATED"/>
    <property type="match status" value="1"/>
</dbReference>
<evidence type="ECO:0000313" key="5">
    <source>
        <dbReference type="EMBL" id="AGL62572.1"/>
    </source>
</evidence>
<dbReference type="KEGG" id="saal:L336_0870"/>
<evidence type="ECO:0000313" key="6">
    <source>
        <dbReference type="Proteomes" id="UP000013893"/>
    </source>
</evidence>
<keyword evidence="3" id="KW-0812">Transmembrane</keyword>
<dbReference type="HOGENOM" id="CLU_038823_0_2_0"/>
<dbReference type="Proteomes" id="UP000013893">
    <property type="component" value="Chromosome"/>
</dbReference>
<keyword evidence="3" id="KW-1133">Transmembrane helix</keyword>
<dbReference type="SUPFAM" id="SSF56300">
    <property type="entry name" value="Metallo-dependent phosphatases"/>
    <property type="match status" value="1"/>
</dbReference>
<proteinExistence type="inferred from homology"/>
<dbReference type="Gene3D" id="3.60.21.10">
    <property type="match status" value="1"/>
</dbReference>
<name>R4PXT3_9BACT</name>
<feature type="transmembrane region" description="Helical" evidence="3">
    <location>
        <begin position="12"/>
        <end position="30"/>
    </location>
</feature>
<organism evidence="5 6">
    <name type="scientific">Candidatus Saccharimonas aalborgensis</name>
    <dbReference type="NCBI Taxonomy" id="1332188"/>
    <lineage>
        <taxon>Bacteria</taxon>
        <taxon>Candidatus Saccharimonadota</taxon>
        <taxon>Candidatus Saccharimonadia</taxon>
        <taxon>Candidatus Saccharimonadales</taxon>
        <taxon>Candidatus Saccharimonadaceae</taxon>
        <taxon>Candidatus Saccharimonas</taxon>
    </lineage>
</organism>
<keyword evidence="6" id="KW-1185">Reference proteome</keyword>
<accession>R4PXT3</accession>
<evidence type="ECO:0000256" key="1">
    <source>
        <dbReference type="ARBA" id="ARBA00005662"/>
    </source>
</evidence>
<dbReference type="EMBL" id="CP005957">
    <property type="protein sequence ID" value="AGL62572.1"/>
    <property type="molecule type" value="Genomic_DNA"/>
</dbReference>
<comment type="similarity">
    <text evidence="1">Belongs to the CapA family.</text>
</comment>
<keyword evidence="3" id="KW-0472">Membrane</keyword>
<dbReference type="STRING" id="1332188.L336_0870"/>
<dbReference type="Pfam" id="PF09587">
    <property type="entry name" value="PGA_cap"/>
    <property type="match status" value="1"/>
</dbReference>
<dbReference type="SMART" id="SM00854">
    <property type="entry name" value="PGA_cap"/>
    <property type="match status" value="1"/>
</dbReference>
<evidence type="ECO:0000256" key="3">
    <source>
        <dbReference type="SAM" id="Phobius"/>
    </source>
</evidence>
<dbReference type="RefSeq" id="WP_015642022.1">
    <property type="nucleotide sequence ID" value="NC_021219.1"/>
</dbReference>
<feature type="compositionally biased region" description="Low complexity" evidence="2">
    <location>
        <begin position="43"/>
        <end position="55"/>
    </location>
</feature>